<dbReference type="Proteomes" id="UP000008144">
    <property type="component" value="Chromosome 12"/>
</dbReference>
<reference evidence="2" key="2">
    <citation type="journal article" date="2008" name="Genome Biol.">
        <title>Improved genome assembly and evidence-based global gene model set for the chordate Ciona intestinalis: new insight into intron and operon populations.</title>
        <authorList>
            <person name="Satou Y."/>
            <person name="Mineta K."/>
            <person name="Ogasawara M."/>
            <person name="Sasakura Y."/>
            <person name="Shoguchi E."/>
            <person name="Ueno K."/>
            <person name="Yamada L."/>
            <person name="Matsumoto J."/>
            <person name="Wasserscheid J."/>
            <person name="Dewar K."/>
            <person name="Wiley G.B."/>
            <person name="Macmil S.L."/>
            <person name="Roe B.A."/>
            <person name="Zeller R.W."/>
            <person name="Hastings K.E."/>
            <person name="Lemaire P."/>
            <person name="Lindquist E."/>
            <person name="Endo T."/>
            <person name="Hotta K."/>
            <person name="Inaba K."/>
        </authorList>
    </citation>
    <scope>NUCLEOTIDE SEQUENCE [LARGE SCALE GENOMIC DNA]</scope>
    <source>
        <strain evidence="2">wild type</strain>
    </source>
</reference>
<protein>
    <recommendedName>
        <fullName evidence="4">Ionotropic glutamate receptor C-terminal domain-containing protein</fullName>
    </recommendedName>
</protein>
<reference evidence="2" key="4">
    <citation type="submission" date="2025-09" db="UniProtKB">
        <authorList>
            <consortium name="Ensembl"/>
        </authorList>
    </citation>
    <scope>IDENTIFICATION</scope>
</reference>
<evidence type="ECO:0000256" key="1">
    <source>
        <dbReference type="SAM" id="Phobius"/>
    </source>
</evidence>
<accession>F6QK67</accession>
<keyword evidence="1" id="KW-0472">Membrane</keyword>
<reference evidence="2" key="3">
    <citation type="submission" date="2025-08" db="UniProtKB">
        <authorList>
            <consortium name="Ensembl"/>
        </authorList>
    </citation>
    <scope>IDENTIFICATION</scope>
</reference>
<feature type="transmembrane region" description="Helical" evidence="1">
    <location>
        <begin position="123"/>
        <end position="145"/>
    </location>
</feature>
<dbReference type="InParanoid" id="F6QK67"/>
<organism evidence="2 3">
    <name type="scientific">Ciona intestinalis</name>
    <name type="common">Transparent sea squirt</name>
    <name type="synonym">Ascidia intestinalis</name>
    <dbReference type="NCBI Taxonomy" id="7719"/>
    <lineage>
        <taxon>Eukaryota</taxon>
        <taxon>Metazoa</taxon>
        <taxon>Chordata</taxon>
        <taxon>Tunicata</taxon>
        <taxon>Ascidiacea</taxon>
        <taxon>Phlebobranchia</taxon>
        <taxon>Cionidae</taxon>
        <taxon>Ciona</taxon>
    </lineage>
</organism>
<dbReference type="GeneTree" id="ENSGT00940000170465"/>
<reference evidence="3" key="1">
    <citation type="journal article" date="2002" name="Science">
        <title>The draft genome of Ciona intestinalis: insights into chordate and vertebrate origins.</title>
        <authorList>
            <person name="Dehal P."/>
            <person name="Satou Y."/>
            <person name="Campbell R.K."/>
            <person name="Chapman J."/>
            <person name="Degnan B."/>
            <person name="De Tomaso A."/>
            <person name="Davidson B."/>
            <person name="Di Gregorio A."/>
            <person name="Gelpke M."/>
            <person name="Goodstein D.M."/>
            <person name="Harafuji N."/>
            <person name="Hastings K.E."/>
            <person name="Ho I."/>
            <person name="Hotta K."/>
            <person name="Huang W."/>
            <person name="Kawashima T."/>
            <person name="Lemaire P."/>
            <person name="Martinez D."/>
            <person name="Meinertzhagen I.A."/>
            <person name="Necula S."/>
            <person name="Nonaka M."/>
            <person name="Putnam N."/>
            <person name="Rash S."/>
            <person name="Saiga H."/>
            <person name="Satake M."/>
            <person name="Terry A."/>
            <person name="Yamada L."/>
            <person name="Wang H.G."/>
            <person name="Awazu S."/>
            <person name="Azumi K."/>
            <person name="Boore J."/>
            <person name="Branno M."/>
            <person name="Chin-Bow S."/>
            <person name="DeSantis R."/>
            <person name="Doyle S."/>
            <person name="Francino P."/>
            <person name="Keys D.N."/>
            <person name="Haga S."/>
            <person name="Hayashi H."/>
            <person name="Hino K."/>
            <person name="Imai K.S."/>
            <person name="Inaba K."/>
            <person name="Kano S."/>
            <person name="Kobayashi K."/>
            <person name="Kobayashi M."/>
            <person name="Lee B.I."/>
            <person name="Makabe K.W."/>
            <person name="Manohar C."/>
            <person name="Matassi G."/>
            <person name="Medina M."/>
            <person name="Mochizuki Y."/>
            <person name="Mount S."/>
            <person name="Morishita T."/>
            <person name="Miura S."/>
            <person name="Nakayama A."/>
            <person name="Nishizaka S."/>
            <person name="Nomoto H."/>
            <person name="Ohta F."/>
            <person name="Oishi K."/>
            <person name="Rigoutsos I."/>
            <person name="Sano M."/>
            <person name="Sasaki A."/>
            <person name="Sasakura Y."/>
            <person name="Shoguchi E."/>
            <person name="Shin-i T."/>
            <person name="Spagnuolo A."/>
            <person name="Stainier D."/>
            <person name="Suzuki M.M."/>
            <person name="Tassy O."/>
            <person name="Takatori N."/>
            <person name="Tokuoka M."/>
            <person name="Yagi K."/>
            <person name="Yoshizaki F."/>
            <person name="Wada S."/>
            <person name="Zhang C."/>
            <person name="Hyatt P.D."/>
            <person name="Larimer F."/>
            <person name="Detter C."/>
            <person name="Doggett N."/>
            <person name="Glavina T."/>
            <person name="Hawkins T."/>
            <person name="Richardson P."/>
            <person name="Lucas S."/>
            <person name="Kohara Y."/>
            <person name="Levine M."/>
            <person name="Satoh N."/>
            <person name="Rokhsar D.S."/>
        </authorList>
    </citation>
    <scope>NUCLEOTIDE SEQUENCE [LARGE SCALE GENOMIC DNA]</scope>
</reference>
<dbReference type="Gene3D" id="3.40.190.10">
    <property type="entry name" value="Periplasmic binding protein-like II"/>
    <property type="match status" value="2"/>
</dbReference>
<dbReference type="Ensembl" id="ENSCINT00000025829.2">
    <property type="protein sequence ID" value="ENSCINP00000025583.2"/>
    <property type="gene ID" value="ENSCING00000014069.2"/>
</dbReference>
<name>F6QK67_CIOIN</name>
<sequence length="282" mass="31412">MWDYVKKNPDTSVLDNLETGLSKVRMGDYILIASYKDVVNSIAESCVFDKVGTGFYPIQSGLPVRRGMIFLPAFNDHIAKLRDTGILHDLELKWFANIESHCELASQQTTIGDGGQLDLKAFIGMYVFLALGLTGGVVICLFETLSVKYGGLRGIFGKAKFYEFRKDHHGFQKPGRIMDDEFVAWPGGWDVLKHKPFISQQQLGSGEIPVNTSNYNNLSKITKAATTCCPECGQEEENLHQIIKKRKQSSVETTKKTIFVNTVDDTISLETGYRSNSALSHA</sequence>
<dbReference type="AlphaFoldDB" id="F6QK67"/>
<keyword evidence="1" id="KW-0812">Transmembrane</keyword>
<evidence type="ECO:0008006" key="4">
    <source>
        <dbReference type="Google" id="ProtNLM"/>
    </source>
</evidence>
<dbReference type="HOGENOM" id="CLU_986789_0_0_1"/>
<keyword evidence="1" id="KW-1133">Transmembrane helix</keyword>
<keyword evidence="3" id="KW-1185">Reference proteome</keyword>
<evidence type="ECO:0000313" key="3">
    <source>
        <dbReference type="Proteomes" id="UP000008144"/>
    </source>
</evidence>
<evidence type="ECO:0000313" key="2">
    <source>
        <dbReference type="Ensembl" id="ENSCINP00000025583.2"/>
    </source>
</evidence>
<proteinExistence type="predicted"/>
<dbReference type="EMBL" id="EAAA01001046">
    <property type="status" value="NOT_ANNOTATED_CDS"/>
    <property type="molecule type" value="Genomic_DNA"/>
</dbReference>
<dbReference type="SUPFAM" id="SSF53850">
    <property type="entry name" value="Periplasmic binding protein-like II"/>
    <property type="match status" value="1"/>
</dbReference>